<gene>
    <name evidence="3" type="ORF">L0Y14_10115</name>
</gene>
<dbReference type="KEGG" id="eps:L0Y14_10115"/>
<dbReference type="NCBIfam" id="NF037970">
    <property type="entry name" value="vanZ_1"/>
    <property type="match status" value="1"/>
</dbReference>
<protein>
    <submittedName>
        <fullName evidence="3">VanZ family protein</fullName>
    </submittedName>
</protein>
<dbReference type="InterPro" id="IPR006976">
    <property type="entry name" value="VanZ-like"/>
</dbReference>
<accession>A0A9J6ZV60</accession>
<reference evidence="3" key="1">
    <citation type="journal article" date="2022" name="Mol. Ecol. Resour.">
        <title>The complete and closed genome of the facultative generalist Candidatus Endoriftia persephone from deep-sea hydrothermal vents.</title>
        <authorList>
            <person name="de Oliveira A.L."/>
            <person name="Srivastava A."/>
            <person name="Espada-Hinojosa S."/>
            <person name="Bright M."/>
        </authorList>
    </citation>
    <scope>NUCLEOTIDE SEQUENCE</scope>
    <source>
        <strain evidence="3">Tica-EPR-9o50.N</strain>
    </source>
</reference>
<evidence type="ECO:0000313" key="3">
    <source>
        <dbReference type="EMBL" id="USF86495.1"/>
    </source>
</evidence>
<feature type="transmembrane region" description="Helical" evidence="1">
    <location>
        <begin position="200"/>
        <end position="219"/>
    </location>
</feature>
<dbReference type="Pfam" id="PF04892">
    <property type="entry name" value="VanZ"/>
    <property type="match status" value="1"/>
</dbReference>
<keyword evidence="4" id="KW-1185">Reference proteome</keyword>
<keyword evidence="1" id="KW-1133">Transmembrane helix</keyword>
<dbReference type="Gene3D" id="2.60.120.260">
    <property type="entry name" value="Galactose-binding domain-like"/>
    <property type="match status" value="1"/>
</dbReference>
<dbReference type="RefSeq" id="WP_005961359.1">
    <property type="nucleotide sequence ID" value="NZ_CP090569.1"/>
</dbReference>
<feature type="transmembrane region" description="Helical" evidence="1">
    <location>
        <begin position="12"/>
        <end position="31"/>
    </location>
</feature>
<name>A0A9J6ZV60_9GAMM</name>
<feature type="transmembrane region" description="Helical" evidence="1">
    <location>
        <begin position="336"/>
        <end position="354"/>
    </location>
</feature>
<sequence>MAPDASHQPDHFTRWQFVVLLLLCLLTLFFFSRFSAFHGLGPQRLHNPDFHKGLNGWQLQRGSGSIGTLGPQLTISSKRGDSNLGISQCFSADALPQQLWLEVEMRVDRVIPGRLDWHHARIDLIGYDAQGRGIYDGHGFAGSSGSHDWRQLEGLFQLPQQAERVCLEIYLYHSRGSFEVRNLSLREAEANWFYPPLRGVLLLAWVVIGVWLLHSLLSYQREEGLGWWICGLLLVSLLGILMPQEIKLWLELQIEGVARLFGLALQASSSRHLNHISLLPAQWSIAKLGHLLSFFLISSTLFARGRFAPLNLFAVLFLLAVASELLQMFVPGRSSNLADVSVDMIGVLLGWALVSSLRRFSFR</sequence>
<feature type="transmembrane region" description="Helical" evidence="1">
    <location>
        <begin position="310"/>
        <end position="330"/>
    </location>
</feature>
<keyword evidence="1" id="KW-0472">Membrane</keyword>
<feature type="transmembrane region" description="Helical" evidence="1">
    <location>
        <begin position="225"/>
        <end position="241"/>
    </location>
</feature>
<dbReference type="AlphaFoldDB" id="A0A9J6ZV60"/>
<dbReference type="Proteomes" id="UP001056649">
    <property type="component" value="Chromosome"/>
</dbReference>
<keyword evidence="1" id="KW-0812">Transmembrane</keyword>
<evidence type="ECO:0000313" key="4">
    <source>
        <dbReference type="Proteomes" id="UP001056649"/>
    </source>
</evidence>
<proteinExistence type="predicted"/>
<evidence type="ECO:0000259" key="2">
    <source>
        <dbReference type="Pfam" id="PF04892"/>
    </source>
</evidence>
<feature type="domain" description="VanZ-like" evidence="2">
    <location>
        <begin position="229"/>
        <end position="355"/>
    </location>
</feature>
<evidence type="ECO:0000256" key="1">
    <source>
        <dbReference type="SAM" id="Phobius"/>
    </source>
</evidence>
<organism evidence="3 4">
    <name type="scientific">Candidatus Endoriftia persephonae</name>
    <dbReference type="NCBI Taxonomy" id="393765"/>
    <lineage>
        <taxon>Bacteria</taxon>
        <taxon>Pseudomonadati</taxon>
        <taxon>Pseudomonadota</taxon>
        <taxon>Gammaproteobacteria</taxon>
        <taxon>Chromatiales</taxon>
        <taxon>Sedimenticolaceae</taxon>
        <taxon>Candidatus Endoriftia</taxon>
    </lineage>
</organism>
<dbReference type="EMBL" id="CP090569">
    <property type="protein sequence ID" value="USF86495.1"/>
    <property type="molecule type" value="Genomic_DNA"/>
</dbReference>